<protein>
    <submittedName>
        <fullName evidence="2">Uncharacterized protein</fullName>
    </submittedName>
</protein>
<reference evidence="2" key="1">
    <citation type="submission" date="2020-11" db="EMBL/GenBank/DDBJ databases">
        <authorList>
            <consortium name="DOE Joint Genome Institute"/>
            <person name="Ahrendt S."/>
            <person name="Riley R."/>
            <person name="Andreopoulos W."/>
            <person name="Labutti K."/>
            <person name="Pangilinan J."/>
            <person name="Ruiz-Duenas F.J."/>
            <person name="Barrasa J.M."/>
            <person name="Sanchez-Garcia M."/>
            <person name="Camarero S."/>
            <person name="Miyauchi S."/>
            <person name="Serrano A."/>
            <person name="Linde D."/>
            <person name="Babiker R."/>
            <person name="Drula E."/>
            <person name="Ayuso-Fernandez I."/>
            <person name="Pacheco R."/>
            <person name="Padilla G."/>
            <person name="Ferreira P."/>
            <person name="Barriuso J."/>
            <person name="Kellner H."/>
            <person name="Castanera R."/>
            <person name="Alfaro M."/>
            <person name="Ramirez L."/>
            <person name="Pisabarro A.G."/>
            <person name="Kuo A."/>
            <person name="Tritt A."/>
            <person name="Lipzen A."/>
            <person name="He G."/>
            <person name="Yan M."/>
            <person name="Ng V."/>
            <person name="Cullen D."/>
            <person name="Martin F."/>
            <person name="Rosso M.-N."/>
            <person name="Henrissat B."/>
            <person name="Hibbett D."/>
            <person name="Martinez A.T."/>
            <person name="Grigoriev I.V."/>
        </authorList>
    </citation>
    <scope>NUCLEOTIDE SEQUENCE</scope>
    <source>
        <strain evidence="2">AH 40177</strain>
    </source>
</reference>
<accession>A0A9P5PBV3</accession>
<dbReference type="GO" id="GO:0015074">
    <property type="term" value="P:DNA integration"/>
    <property type="evidence" value="ECO:0007669"/>
    <property type="project" value="InterPro"/>
</dbReference>
<organism evidence="2 3">
    <name type="scientific">Rhodocollybia butyracea</name>
    <dbReference type="NCBI Taxonomy" id="206335"/>
    <lineage>
        <taxon>Eukaryota</taxon>
        <taxon>Fungi</taxon>
        <taxon>Dikarya</taxon>
        <taxon>Basidiomycota</taxon>
        <taxon>Agaricomycotina</taxon>
        <taxon>Agaricomycetes</taxon>
        <taxon>Agaricomycetidae</taxon>
        <taxon>Agaricales</taxon>
        <taxon>Marasmiineae</taxon>
        <taxon>Omphalotaceae</taxon>
        <taxon>Rhodocollybia</taxon>
    </lineage>
</organism>
<dbReference type="GO" id="GO:0006310">
    <property type="term" value="P:DNA recombination"/>
    <property type="evidence" value="ECO:0007669"/>
    <property type="project" value="InterPro"/>
</dbReference>
<dbReference type="Gene3D" id="1.10.443.10">
    <property type="entry name" value="Intergrase catalytic core"/>
    <property type="match status" value="1"/>
</dbReference>
<proteinExistence type="predicted"/>
<dbReference type="GO" id="GO:0003677">
    <property type="term" value="F:DNA binding"/>
    <property type="evidence" value="ECO:0007669"/>
    <property type="project" value="InterPro"/>
</dbReference>
<evidence type="ECO:0000313" key="3">
    <source>
        <dbReference type="Proteomes" id="UP000772434"/>
    </source>
</evidence>
<dbReference type="OrthoDB" id="2976553at2759"/>
<dbReference type="AlphaFoldDB" id="A0A9P5PBV3"/>
<comment type="caution">
    <text evidence="2">The sequence shown here is derived from an EMBL/GenBank/DDBJ whole genome shotgun (WGS) entry which is preliminary data.</text>
</comment>
<gene>
    <name evidence="2" type="ORF">BDP27DRAFT_1429996</name>
</gene>
<dbReference type="InterPro" id="IPR013762">
    <property type="entry name" value="Integrase-like_cat_sf"/>
</dbReference>
<keyword evidence="3" id="KW-1185">Reference proteome</keyword>
<feature type="region of interest" description="Disordered" evidence="1">
    <location>
        <begin position="483"/>
        <end position="518"/>
    </location>
</feature>
<sequence length="518" mass="58739">MDRMHAAYGKRWMKWMAKTHSHLINTFRQVIKTREAAKGVEATRNHAEAMTVEDIEAMVAWSESVCPKSAVDLVLAGSDQNAEHVILVIKHTFLRGFLSSGFTLWTRNNELCKLQHGDLTWNCRGVAPDFIEHFEVHLENRKGWQKKAGYDPHPTDNIYDIYPQPVHAMNMHYHLPVWMSVYRHFLGREFERSDFVFPFISVNGTIQPKREIQSHEIIQSLIQEAAGLTKIFTTHSLRQGGAQYRFIGEGGLKMNESVDTLMKYLMDSLQSYETGHGNALCPSRLEPAKRFMSDHSLDQPVTVNDFRRFADAMMGANQQVIDMLCAAPELSFVHMRHMSLAGTEAQGNALRPSPVLSAEQSMESISVQKHRRQKSIKERNAPIPGVIIPNIPKHGEDLFLAIVKQWEEGDPSHGLVTPLKDWPVEWYTGTMRLVTGTKRSNRKLVADEYERLGRSKDAFKAAYPGVYNNLTKLYAAIRARNPGCMRKSKNGSREERERQRRNTGGAHGGESGSEDGGE</sequence>
<feature type="compositionally biased region" description="Basic and acidic residues" evidence="1">
    <location>
        <begin position="491"/>
        <end position="500"/>
    </location>
</feature>
<evidence type="ECO:0000256" key="1">
    <source>
        <dbReference type="SAM" id="MobiDB-lite"/>
    </source>
</evidence>
<dbReference type="EMBL" id="JADNRY010000240">
    <property type="protein sequence ID" value="KAF9060519.1"/>
    <property type="molecule type" value="Genomic_DNA"/>
</dbReference>
<name>A0A9P5PBV3_9AGAR</name>
<evidence type="ECO:0000313" key="2">
    <source>
        <dbReference type="EMBL" id="KAF9060519.1"/>
    </source>
</evidence>
<dbReference type="Proteomes" id="UP000772434">
    <property type="component" value="Unassembled WGS sequence"/>
</dbReference>